<keyword evidence="2" id="KW-1185">Reference proteome</keyword>
<evidence type="ECO:0000313" key="2">
    <source>
        <dbReference type="Proteomes" id="UP000629025"/>
    </source>
</evidence>
<proteinExistence type="predicted"/>
<name>A0ABQ1KBS5_9GAMM</name>
<dbReference type="InterPro" id="IPR013783">
    <property type="entry name" value="Ig-like_fold"/>
</dbReference>
<dbReference type="EMBL" id="BMIJ01000003">
    <property type="protein sequence ID" value="GGB91877.1"/>
    <property type="molecule type" value="Genomic_DNA"/>
</dbReference>
<gene>
    <name evidence="1" type="ORF">GCM10011352_17420</name>
</gene>
<dbReference type="Proteomes" id="UP000629025">
    <property type="component" value="Unassembled WGS sequence"/>
</dbReference>
<comment type="caution">
    <text evidence="1">The sequence shown here is derived from an EMBL/GenBank/DDBJ whole genome shotgun (WGS) entry which is preliminary data.</text>
</comment>
<reference evidence="2" key="1">
    <citation type="journal article" date="2019" name="Int. J. Syst. Evol. Microbiol.">
        <title>The Global Catalogue of Microorganisms (GCM) 10K type strain sequencing project: providing services to taxonomists for standard genome sequencing and annotation.</title>
        <authorList>
            <consortium name="The Broad Institute Genomics Platform"/>
            <consortium name="The Broad Institute Genome Sequencing Center for Infectious Disease"/>
            <person name="Wu L."/>
            <person name="Ma J."/>
        </authorList>
    </citation>
    <scope>NUCLEOTIDE SEQUENCE [LARGE SCALE GENOMIC DNA]</scope>
    <source>
        <strain evidence="2">CGMCC 1.15341</strain>
    </source>
</reference>
<dbReference type="Gene3D" id="2.60.40.10">
    <property type="entry name" value="Immunoglobulins"/>
    <property type="match status" value="1"/>
</dbReference>
<evidence type="ECO:0000313" key="1">
    <source>
        <dbReference type="EMBL" id="GGB91877.1"/>
    </source>
</evidence>
<organism evidence="1 2">
    <name type="scientific">Marinobacterium zhoushanense</name>
    <dbReference type="NCBI Taxonomy" id="1679163"/>
    <lineage>
        <taxon>Bacteria</taxon>
        <taxon>Pseudomonadati</taxon>
        <taxon>Pseudomonadota</taxon>
        <taxon>Gammaproteobacteria</taxon>
        <taxon>Oceanospirillales</taxon>
        <taxon>Oceanospirillaceae</taxon>
        <taxon>Marinobacterium</taxon>
    </lineage>
</organism>
<dbReference type="RefSeq" id="WP_188747345.1">
    <property type="nucleotide sequence ID" value="NZ_BMIJ01000003.1"/>
</dbReference>
<sequence>MNIIERFGAFIPKGAARLIAGILVVALTLQTGCSVAPPIPHTGYQESLGRVAIISLNTQPDIEFDGFTRNKPSGAAKGAGTGFLGCVEMLGQGSCTGSICGAFYLAWLGVCGVSGVVGGVVGAAKAPSGKDVDEAESRMSERLSAESIQHALGEELMDVAQVRGTRLALPDLRLLRASGDKQDYRSLTSEADTVLEVALTHVGTQGGGFNPPLQLTMTARVRLVRTRDNTEITSVEYTHAGASYTLEEWSTNRAQRLLQALQAGYIALAYHIHDSLLLLYPFPDRKPHMVGFLVAAFGLAPEEPPIRGQLTGDKFIGDTLEWTRATSLRPTMRWQAFPRDGDKAMAAEEMAAVRNVRYDLIIARERNLAPGEIVYWREGLPDNHHTMTQSLNADARYFWSIRARFELNGRERVTEWGAVNLSAHERLTTPSSGSYRFKTP</sequence>
<protein>
    <recommendedName>
        <fullName evidence="3">Lipoprotein</fullName>
    </recommendedName>
</protein>
<evidence type="ECO:0008006" key="3">
    <source>
        <dbReference type="Google" id="ProtNLM"/>
    </source>
</evidence>
<accession>A0ABQ1KBS5</accession>